<protein>
    <submittedName>
        <fullName evidence="2">Uncharacterized protein</fullName>
    </submittedName>
</protein>
<organism evidence="2 3">
    <name type="scientific">Microbacterium psychrotolerans</name>
    <dbReference type="NCBI Taxonomy" id="3068321"/>
    <lineage>
        <taxon>Bacteria</taxon>
        <taxon>Bacillati</taxon>
        <taxon>Actinomycetota</taxon>
        <taxon>Actinomycetes</taxon>
        <taxon>Micrococcales</taxon>
        <taxon>Microbacteriaceae</taxon>
        <taxon>Microbacterium</taxon>
    </lineage>
</organism>
<keyword evidence="3" id="KW-1185">Reference proteome</keyword>
<sequence>MPDTIAVGKAGECVSCTQAPHAIGVRLANDPTVPVRTYLRPWTYRQFEQRAKATGRTVAEVLSALADAAVPPRPDRPAQVGGEKPMRRSKALPGTDDRIRDLNAAAFTDGEIAQRIGMSLSWTRTRRGALGLESPKAKNGRRRSSAT</sequence>
<evidence type="ECO:0000256" key="1">
    <source>
        <dbReference type="SAM" id="MobiDB-lite"/>
    </source>
</evidence>
<comment type="caution">
    <text evidence="2">The sequence shown here is derived from an EMBL/GenBank/DDBJ whole genome shotgun (WGS) entry which is preliminary data.</text>
</comment>
<gene>
    <name evidence="2" type="ORF">Q9R08_05040</name>
</gene>
<feature type="region of interest" description="Disordered" evidence="1">
    <location>
        <begin position="124"/>
        <end position="147"/>
    </location>
</feature>
<accession>A0ABU0YZZ6</accession>
<name>A0ABU0YZZ6_9MICO</name>
<dbReference type="RefSeq" id="WP_308866772.1">
    <property type="nucleotide sequence ID" value="NZ_JAVFWO010000002.1"/>
</dbReference>
<evidence type="ECO:0000313" key="2">
    <source>
        <dbReference type="EMBL" id="MDQ7877338.1"/>
    </source>
</evidence>
<dbReference type="Proteomes" id="UP001235133">
    <property type="component" value="Unassembled WGS sequence"/>
</dbReference>
<reference evidence="2 3" key="1">
    <citation type="submission" date="2023-08" db="EMBL/GenBank/DDBJ databases">
        <title>Microbacterium psychrotolerans sp. nov., a psychrotolerant bacterium isolated from soil in Heilongjiang Province, China.</title>
        <authorList>
            <person name="An P."/>
            <person name="Zhao D."/>
            <person name="Xiang H."/>
        </authorList>
    </citation>
    <scope>NUCLEOTIDE SEQUENCE [LARGE SCALE GENOMIC DNA]</scope>
    <source>
        <strain evidence="2 3">QXD-8</strain>
    </source>
</reference>
<proteinExistence type="predicted"/>
<evidence type="ECO:0000313" key="3">
    <source>
        <dbReference type="Proteomes" id="UP001235133"/>
    </source>
</evidence>
<feature type="compositionally biased region" description="Basic residues" evidence="1">
    <location>
        <begin position="138"/>
        <end position="147"/>
    </location>
</feature>
<dbReference type="EMBL" id="JAVFWO010000002">
    <property type="protein sequence ID" value="MDQ7877338.1"/>
    <property type="molecule type" value="Genomic_DNA"/>
</dbReference>
<feature type="region of interest" description="Disordered" evidence="1">
    <location>
        <begin position="68"/>
        <end position="97"/>
    </location>
</feature>